<dbReference type="InterPro" id="IPR000524">
    <property type="entry name" value="Tscrpt_reg_HTH_GntR"/>
</dbReference>
<proteinExistence type="predicted"/>
<keyword evidence="2" id="KW-0238">DNA-binding</keyword>
<comment type="caution">
    <text evidence="5">The sequence shown here is derived from an EMBL/GenBank/DDBJ whole genome shotgun (WGS) entry which is preliminary data.</text>
</comment>
<organism evidence="5 6">
    <name type="scientific">Limosilactobacillus mucosae</name>
    <name type="common">Lactobacillus mucosae</name>
    <dbReference type="NCBI Taxonomy" id="97478"/>
    <lineage>
        <taxon>Bacteria</taxon>
        <taxon>Bacillati</taxon>
        <taxon>Bacillota</taxon>
        <taxon>Bacilli</taxon>
        <taxon>Lactobacillales</taxon>
        <taxon>Lactobacillaceae</taxon>
        <taxon>Limosilactobacillus</taxon>
    </lineage>
</organism>
<dbReference type="SUPFAM" id="SSF46785">
    <property type="entry name" value="Winged helix' DNA-binding domain"/>
    <property type="match status" value="1"/>
</dbReference>
<dbReference type="Pfam" id="PF00392">
    <property type="entry name" value="GntR"/>
    <property type="match status" value="1"/>
</dbReference>
<dbReference type="GO" id="GO:0003677">
    <property type="term" value="F:DNA binding"/>
    <property type="evidence" value="ECO:0007669"/>
    <property type="project" value="UniProtKB-KW"/>
</dbReference>
<name>A0AAJ1HT02_LIMMU</name>
<keyword evidence="1" id="KW-0805">Transcription regulation</keyword>
<keyword evidence="3" id="KW-0804">Transcription</keyword>
<evidence type="ECO:0000256" key="3">
    <source>
        <dbReference type="ARBA" id="ARBA00023163"/>
    </source>
</evidence>
<dbReference type="InterPro" id="IPR036388">
    <property type="entry name" value="WH-like_DNA-bd_sf"/>
</dbReference>
<dbReference type="RefSeq" id="WP_272209274.1">
    <property type="nucleotide sequence ID" value="NZ_JAQOMV010000032.1"/>
</dbReference>
<reference evidence="5" key="1">
    <citation type="submission" date="2023-01" db="EMBL/GenBank/DDBJ databases">
        <title>Genome analysis of 13 Lactobacillus isolated from gut of wild boar.</title>
        <authorList>
            <person name="Papp P."/>
            <person name="Libisch B."/>
            <person name="Nagy T."/>
            <person name="Olasz F."/>
        </authorList>
    </citation>
    <scope>NUCLEOTIDE SEQUENCE</scope>
    <source>
        <strain evidence="5">F146</strain>
    </source>
</reference>
<accession>A0AAJ1HT02</accession>
<evidence type="ECO:0000313" key="6">
    <source>
        <dbReference type="Proteomes" id="UP001220670"/>
    </source>
</evidence>
<feature type="domain" description="HTH gntR-type" evidence="4">
    <location>
        <begin position="9"/>
        <end position="77"/>
    </location>
</feature>
<dbReference type="CDD" id="cd07377">
    <property type="entry name" value="WHTH_GntR"/>
    <property type="match status" value="1"/>
</dbReference>
<sequence length="131" mass="14867">MQFEFDQTEPIYQQIADQLEDMIFTGLLKEGEQAPSTTQLSQELHINPATVLKGMRQLVDRGLLEKHRGLGMFVAAGAQAKIVEERKDTFYENYIKSLLEEAGKLGITEEHLIELIKRGYQDGSIKNQSPE</sequence>
<evidence type="ECO:0000259" key="4">
    <source>
        <dbReference type="PROSITE" id="PS50949"/>
    </source>
</evidence>
<evidence type="ECO:0000313" key="5">
    <source>
        <dbReference type="EMBL" id="MDC2830191.1"/>
    </source>
</evidence>
<dbReference type="SMART" id="SM00345">
    <property type="entry name" value="HTH_GNTR"/>
    <property type="match status" value="1"/>
</dbReference>
<protein>
    <submittedName>
        <fullName evidence="5">GntR family transcriptional regulator</fullName>
    </submittedName>
</protein>
<dbReference type="GO" id="GO:0003700">
    <property type="term" value="F:DNA-binding transcription factor activity"/>
    <property type="evidence" value="ECO:0007669"/>
    <property type="project" value="InterPro"/>
</dbReference>
<evidence type="ECO:0000256" key="1">
    <source>
        <dbReference type="ARBA" id="ARBA00023015"/>
    </source>
</evidence>
<dbReference type="Proteomes" id="UP001220670">
    <property type="component" value="Unassembled WGS sequence"/>
</dbReference>
<dbReference type="PANTHER" id="PTHR38445">
    <property type="entry name" value="HTH-TYPE TRANSCRIPTIONAL REPRESSOR YTRA"/>
    <property type="match status" value="1"/>
</dbReference>
<evidence type="ECO:0000256" key="2">
    <source>
        <dbReference type="ARBA" id="ARBA00023125"/>
    </source>
</evidence>
<dbReference type="InterPro" id="IPR036390">
    <property type="entry name" value="WH_DNA-bd_sf"/>
</dbReference>
<dbReference type="AlphaFoldDB" id="A0AAJ1HT02"/>
<dbReference type="PANTHER" id="PTHR38445:SF10">
    <property type="entry name" value="GNTR-FAMILY TRANSCRIPTIONAL REGULATOR"/>
    <property type="match status" value="1"/>
</dbReference>
<dbReference type="Gene3D" id="1.10.10.10">
    <property type="entry name" value="Winged helix-like DNA-binding domain superfamily/Winged helix DNA-binding domain"/>
    <property type="match status" value="1"/>
</dbReference>
<dbReference type="PROSITE" id="PS50949">
    <property type="entry name" value="HTH_GNTR"/>
    <property type="match status" value="1"/>
</dbReference>
<gene>
    <name evidence="5" type="ORF">PO250_07780</name>
</gene>
<dbReference type="EMBL" id="JAQONE010000024">
    <property type="protein sequence ID" value="MDC2830191.1"/>
    <property type="molecule type" value="Genomic_DNA"/>
</dbReference>